<organism evidence="2 3">
    <name type="scientific">Aestuariivirga litoralis</name>
    <dbReference type="NCBI Taxonomy" id="2650924"/>
    <lineage>
        <taxon>Bacteria</taxon>
        <taxon>Pseudomonadati</taxon>
        <taxon>Pseudomonadota</taxon>
        <taxon>Alphaproteobacteria</taxon>
        <taxon>Hyphomicrobiales</taxon>
        <taxon>Aestuariivirgaceae</taxon>
        <taxon>Aestuariivirga</taxon>
    </lineage>
</organism>
<keyword evidence="1" id="KW-1133">Transmembrane helix</keyword>
<accession>A0A2W2BQ01</accession>
<sequence>MARVMGRGFSAGAGESQMHIARSYAPIFIIAGLVPAILFGAAGKDGRDTPGHDDGGGGA</sequence>
<comment type="caution">
    <text evidence="2">The sequence shown here is derived from an EMBL/GenBank/DDBJ whole genome shotgun (WGS) entry which is preliminary data.</text>
</comment>
<evidence type="ECO:0000313" key="2">
    <source>
        <dbReference type="EMBL" id="PZF75476.1"/>
    </source>
</evidence>
<keyword evidence="1" id="KW-0472">Membrane</keyword>
<dbReference type="AlphaFoldDB" id="A0A2W2BQ01"/>
<reference evidence="3" key="1">
    <citation type="submission" date="2018-06" db="EMBL/GenBank/DDBJ databases">
        <title>Aestuariibacter litoralis strain KCTC 52945T.</title>
        <authorList>
            <person name="Li X."/>
            <person name="Salam N."/>
            <person name="Li J.-L."/>
            <person name="Chen Y.-M."/>
            <person name="Yang Z.-W."/>
            <person name="Zhang L.-Y."/>
            <person name="Han M.-X."/>
            <person name="Xiao M."/>
            <person name="Li W.-J."/>
        </authorList>
    </citation>
    <scope>NUCLEOTIDE SEQUENCE [LARGE SCALE GENOMIC DNA]</scope>
    <source>
        <strain evidence="3">KCTC 52945</strain>
    </source>
</reference>
<keyword evidence="1" id="KW-0812">Transmembrane</keyword>
<proteinExistence type="predicted"/>
<gene>
    <name evidence="2" type="ORF">DK847_18340</name>
</gene>
<evidence type="ECO:0000313" key="3">
    <source>
        <dbReference type="Proteomes" id="UP000248795"/>
    </source>
</evidence>
<dbReference type="EMBL" id="QKVK01000010">
    <property type="protein sequence ID" value="PZF75476.1"/>
    <property type="molecule type" value="Genomic_DNA"/>
</dbReference>
<name>A0A2W2BQ01_9HYPH</name>
<evidence type="ECO:0000256" key="1">
    <source>
        <dbReference type="SAM" id="Phobius"/>
    </source>
</evidence>
<protein>
    <submittedName>
        <fullName evidence="2">Uncharacterized protein</fullName>
    </submittedName>
</protein>
<keyword evidence="3" id="KW-1185">Reference proteome</keyword>
<feature type="transmembrane region" description="Helical" evidence="1">
    <location>
        <begin position="21"/>
        <end position="42"/>
    </location>
</feature>
<dbReference type="Proteomes" id="UP000248795">
    <property type="component" value="Unassembled WGS sequence"/>
</dbReference>